<dbReference type="GO" id="GO:0005628">
    <property type="term" value="C:prospore membrane"/>
    <property type="evidence" value="ECO:0007669"/>
    <property type="project" value="TreeGrafter"/>
</dbReference>
<dbReference type="PANTHER" id="PTHR28076:SF1">
    <property type="entry name" value="PROSPORE MEMBRANE ADAPTER PROTEIN SPO71"/>
    <property type="match status" value="1"/>
</dbReference>
<dbReference type="SMART" id="SM00233">
    <property type="entry name" value="PH"/>
    <property type="match status" value="2"/>
</dbReference>
<evidence type="ECO:0000313" key="4">
    <source>
        <dbReference type="Proteomes" id="UP000094112"/>
    </source>
</evidence>
<dbReference type="Pfam" id="PF23207">
    <property type="entry name" value="PH_SPO71"/>
    <property type="match status" value="1"/>
</dbReference>
<feature type="region of interest" description="Disordered" evidence="1">
    <location>
        <begin position="1"/>
        <end position="34"/>
    </location>
</feature>
<dbReference type="Proteomes" id="UP000094112">
    <property type="component" value="Unassembled WGS sequence"/>
</dbReference>
<dbReference type="InterPro" id="IPR040345">
    <property type="entry name" value="Mug56/Spo71"/>
</dbReference>
<dbReference type="STRING" id="683960.A0A1E3NVZ1"/>
<dbReference type="PANTHER" id="PTHR28076">
    <property type="entry name" value="SPORULATION-SPECIFIC PROTEIN 71"/>
    <property type="match status" value="1"/>
</dbReference>
<dbReference type="GeneID" id="30199727"/>
<evidence type="ECO:0000259" key="2">
    <source>
        <dbReference type="SMART" id="SM00233"/>
    </source>
</evidence>
<accession>A0A1E3NVZ1</accession>
<reference evidence="3 4" key="1">
    <citation type="journal article" date="2016" name="Proc. Natl. Acad. Sci. U.S.A.">
        <title>Comparative genomics of biotechnologically important yeasts.</title>
        <authorList>
            <person name="Riley R."/>
            <person name="Haridas S."/>
            <person name="Wolfe K.H."/>
            <person name="Lopes M.R."/>
            <person name="Hittinger C.T."/>
            <person name="Goeker M."/>
            <person name="Salamov A.A."/>
            <person name="Wisecaver J.H."/>
            <person name="Long T.M."/>
            <person name="Calvey C.H."/>
            <person name="Aerts A.L."/>
            <person name="Barry K.W."/>
            <person name="Choi C."/>
            <person name="Clum A."/>
            <person name="Coughlan A.Y."/>
            <person name="Deshpande S."/>
            <person name="Douglass A.P."/>
            <person name="Hanson S.J."/>
            <person name="Klenk H.-P."/>
            <person name="LaButti K.M."/>
            <person name="Lapidus A."/>
            <person name="Lindquist E.A."/>
            <person name="Lipzen A.M."/>
            <person name="Meier-Kolthoff J.P."/>
            <person name="Ohm R.A."/>
            <person name="Otillar R.P."/>
            <person name="Pangilinan J.L."/>
            <person name="Peng Y."/>
            <person name="Rokas A."/>
            <person name="Rosa C.A."/>
            <person name="Scheuner C."/>
            <person name="Sibirny A.A."/>
            <person name="Slot J.C."/>
            <person name="Stielow J.B."/>
            <person name="Sun H."/>
            <person name="Kurtzman C.P."/>
            <person name="Blackwell M."/>
            <person name="Grigoriev I.V."/>
            <person name="Jeffries T.W."/>
        </authorList>
    </citation>
    <scope>NUCLEOTIDE SEQUENCE [LARGE SCALE GENOMIC DNA]</scope>
    <source>
        <strain evidence="4">ATCC 58044 / CBS 1984 / NCYC 433 / NRRL Y-366-8</strain>
    </source>
</reference>
<dbReference type="EMBL" id="KV454215">
    <property type="protein sequence ID" value="ODQ56747.1"/>
    <property type="molecule type" value="Genomic_DNA"/>
</dbReference>
<dbReference type="RefSeq" id="XP_019035954.1">
    <property type="nucleotide sequence ID" value="XM_019182481.1"/>
</dbReference>
<dbReference type="AlphaFoldDB" id="A0A1E3NVZ1"/>
<gene>
    <name evidence="3" type="ORF">WICANDRAFT_36875</name>
</gene>
<keyword evidence="4" id="KW-1185">Reference proteome</keyword>
<dbReference type="GO" id="GO:1902657">
    <property type="term" value="P:protein localization to prospore membrane"/>
    <property type="evidence" value="ECO:0007669"/>
    <property type="project" value="InterPro"/>
</dbReference>
<protein>
    <recommendedName>
        <fullName evidence="2">PH domain-containing protein</fullName>
    </recommendedName>
</protein>
<dbReference type="InterPro" id="IPR057379">
    <property type="entry name" value="PH_SPO71"/>
</dbReference>
<name>A0A1E3NVZ1_WICAA</name>
<sequence length="817" mass="95126">MENPKVRFQQSSTSTKPKGKSVSAQFLKPQPEENPIILPLDPRHERALNRIKAVASRTKRHVRNDLHNINQRRIFHKLLKNYKVGEIVKMERMLVLVKQAMDSSGMVLTTFTEVEPCDTRILERWKEYIVVARTTGDFDEPILIQFYTKREIPHDETSKHSDDDLDFTLNKCCLVNFYSSLDKTIAIVKKGKVFILRCQTPTSSIHWLTFLNETLGHSNPGKLIIQIPKLSVSINIRVTSEVYQKLTEEENAEYSSLIYKNEGYLVKELPILEYLVQKIKLNLVKSGYGSIVDDWNNKNLVLAFCWRHYDRLEWIFGETLSNLFWEQSMYSTHDLELRVSSHYPAEITNENNQKLEEPAPIEGFLARLSSRRGTHRNYIHKQIFKFSYFFTNNRLLFFSRSYKALPPIPEFEYLSDCKFLSNPENFEKIRHGIPPIYHHNPYRIDDAGHIDWLNPSISSEEFGNRDRFASYEYERRVASILRADAVIDMLEIVNVKAINADSLPVTVRAADIYAWEELTGKLKDESEEMKDSFFQIEFQNGSFFTLKAPSRTIRTEWVDRLNQLVTYWKLRVENDVEKIHEVKFSNINKLSIDDYMEANVGEATPKWENSRGLADPAIHNISSNAMFRPLVRCGLLYQKPKKHTVFKNYFVCLIPGFIILYKVFVRNLSGIALPTTHYKHYLTIPLDECYIYSGSTSGIDLLKRDSEIDNVNLGRNSLPRIYKDGWISSEDEASRCFTLWFGTKRAITGKMLMKSDEGNDFNEYGSQNPGIIKMVSRLGVTGRSVVFMCRSRQERDLWVNNIYTEVERFHKAEDVKV</sequence>
<feature type="domain" description="PH" evidence="2">
    <location>
        <begin position="359"/>
        <end position="568"/>
    </location>
</feature>
<organism evidence="3 4">
    <name type="scientific">Wickerhamomyces anomalus (strain ATCC 58044 / CBS 1984 / NCYC 433 / NRRL Y-366-8)</name>
    <name type="common">Yeast</name>
    <name type="synonym">Hansenula anomala</name>
    <dbReference type="NCBI Taxonomy" id="683960"/>
    <lineage>
        <taxon>Eukaryota</taxon>
        <taxon>Fungi</taxon>
        <taxon>Dikarya</taxon>
        <taxon>Ascomycota</taxon>
        <taxon>Saccharomycotina</taxon>
        <taxon>Saccharomycetes</taxon>
        <taxon>Phaffomycetales</taxon>
        <taxon>Wickerhamomycetaceae</taxon>
        <taxon>Wickerhamomyces</taxon>
    </lineage>
</organism>
<proteinExistence type="predicted"/>
<dbReference type="Pfam" id="PF15404">
    <property type="entry name" value="PH_4"/>
    <property type="match status" value="1"/>
</dbReference>
<feature type="domain" description="PH" evidence="2">
    <location>
        <begin position="630"/>
        <end position="809"/>
    </location>
</feature>
<evidence type="ECO:0000313" key="3">
    <source>
        <dbReference type="EMBL" id="ODQ56747.1"/>
    </source>
</evidence>
<dbReference type="InterPro" id="IPR001849">
    <property type="entry name" value="PH_domain"/>
</dbReference>
<dbReference type="InterPro" id="IPR039486">
    <property type="entry name" value="Mug56/Spo71_PH"/>
</dbReference>
<dbReference type="SUPFAM" id="SSF50729">
    <property type="entry name" value="PH domain-like"/>
    <property type="match status" value="1"/>
</dbReference>
<evidence type="ECO:0000256" key="1">
    <source>
        <dbReference type="SAM" id="MobiDB-lite"/>
    </source>
</evidence>
<dbReference type="OrthoDB" id="5579281at2759"/>